<keyword evidence="2" id="KW-1185">Reference proteome</keyword>
<protein>
    <submittedName>
        <fullName evidence="1">Uncharacterized protein</fullName>
    </submittedName>
</protein>
<dbReference type="EMBL" id="JAVFKY010000002">
    <property type="protein sequence ID" value="KAK5580015.1"/>
    <property type="molecule type" value="Genomic_DNA"/>
</dbReference>
<proteinExistence type="predicted"/>
<gene>
    <name evidence="1" type="ORF">RB653_000027</name>
</gene>
<organism evidence="1 2">
    <name type="scientific">Dictyostelium firmibasis</name>
    <dbReference type="NCBI Taxonomy" id="79012"/>
    <lineage>
        <taxon>Eukaryota</taxon>
        <taxon>Amoebozoa</taxon>
        <taxon>Evosea</taxon>
        <taxon>Eumycetozoa</taxon>
        <taxon>Dictyostelia</taxon>
        <taxon>Dictyosteliales</taxon>
        <taxon>Dictyosteliaceae</taxon>
        <taxon>Dictyostelium</taxon>
    </lineage>
</organism>
<dbReference type="Proteomes" id="UP001344447">
    <property type="component" value="Unassembled WGS sequence"/>
</dbReference>
<name>A0AAN7U291_9MYCE</name>
<reference evidence="1 2" key="1">
    <citation type="submission" date="2023-11" db="EMBL/GenBank/DDBJ databases">
        <title>Dfirmibasis_genome.</title>
        <authorList>
            <person name="Edelbroek B."/>
            <person name="Kjellin J."/>
            <person name="Jerlstrom-Hultqvist J."/>
            <person name="Soderbom F."/>
        </authorList>
    </citation>
    <scope>NUCLEOTIDE SEQUENCE [LARGE SCALE GENOMIC DNA]</scope>
    <source>
        <strain evidence="1 2">TNS-C-14</strain>
    </source>
</reference>
<accession>A0AAN7U291</accession>
<evidence type="ECO:0000313" key="1">
    <source>
        <dbReference type="EMBL" id="KAK5580015.1"/>
    </source>
</evidence>
<dbReference type="AlphaFoldDB" id="A0AAN7U291"/>
<sequence>MVVIFENQENNYLGNRIPFKYMNSIGKLSKKKQWSLLKYKLDCINNIDYNRNSNSNYSENNCNNDNNEELIIKRKGLLVFFENCEDLSLIELLFRKKSKDINFSHSIAFILNVLMSDSIKSCTAIIYFLSNKQYQDSLKEIQSTSPFIVINHFLKYSKTDEDINYLELLLSLHNHKLQPLQRSKKSQCFYEIAIGHNCFKSLEFLIRNNISSSPNSSTNIQEDIINFLVTPIEKEMILKYLSLLKIYLKNNIDYKSFISNCNINSYSSSNISSKIFSMALNNLPSIGVFLKDGLLPHIYNIKEAILLENQEALSLFLTPSTSNPNLLNGHPNVYSSLFKSVWGIQNQTKMNSMFQILLDSKIYQASFNPFIEFKKYQQQQQQQPEVEISNLSKQPLLINNFPSLNYSKTLEEEEINIIQLIKEGKVYQALNLLSNPSTKFKPFSLDKREASKLIKYYNFDVIEILYPHFSLTYNHFVFIKKYKRHDLIGLFKK</sequence>
<evidence type="ECO:0000313" key="2">
    <source>
        <dbReference type="Proteomes" id="UP001344447"/>
    </source>
</evidence>
<comment type="caution">
    <text evidence="1">The sequence shown here is derived from an EMBL/GenBank/DDBJ whole genome shotgun (WGS) entry which is preliminary data.</text>
</comment>